<proteinExistence type="predicted"/>
<feature type="transmembrane region" description="Helical" evidence="1">
    <location>
        <begin position="21"/>
        <end position="41"/>
    </location>
</feature>
<protein>
    <recommendedName>
        <fullName evidence="4">PH domain-containing protein</fullName>
    </recommendedName>
</protein>
<evidence type="ECO:0000256" key="1">
    <source>
        <dbReference type="SAM" id="Phobius"/>
    </source>
</evidence>
<keyword evidence="1" id="KW-0812">Transmembrane</keyword>
<dbReference type="EMBL" id="JANLCJ010000014">
    <property type="protein sequence ID" value="MCS5736290.1"/>
    <property type="molecule type" value="Genomic_DNA"/>
</dbReference>
<evidence type="ECO:0000313" key="2">
    <source>
        <dbReference type="EMBL" id="MCS5736290.1"/>
    </source>
</evidence>
<sequence length="207" mass="23065">MTLRSSTVTVLRPRAQLSTQTRLVAAALLLPVFAAMLWFAIPRGTWLRVVIAVVFVAAIYAIGTWMLRGVSIRIGRDGLIERGFFHHDNRIPAKRVATALMLEVYRGVSTETTTQLFLLDSTGELLLRLRGEFWSDRDIETVAHAFDVPVRRLPDPVTSARLRAESPELLYWFERWPWVGGLTVAGAISLLALVLIALMSPSSLVLA</sequence>
<evidence type="ECO:0000313" key="3">
    <source>
        <dbReference type="Proteomes" id="UP001165586"/>
    </source>
</evidence>
<keyword evidence="1" id="KW-1133">Transmembrane helix</keyword>
<evidence type="ECO:0008006" key="4">
    <source>
        <dbReference type="Google" id="ProtNLM"/>
    </source>
</evidence>
<organism evidence="2 3">
    <name type="scientific">Herbiconiux daphne</name>
    <dbReference type="NCBI Taxonomy" id="2970914"/>
    <lineage>
        <taxon>Bacteria</taxon>
        <taxon>Bacillati</taxon>
        <taxon>Actinomycetota</taxon>
        <taxon>Actinomycetes</taxon>
        <taxon>Micrococcales</taxon>
        <taxon>Microbacteriaceae</taxon>
        <taxon>Herbiconiux</taxon>
    </lineage>
</organism>
<keyword evidence="1" id="KW-0472">Membrane</keyword>
<name>A0ABT2H8K2_9MICO</name>
<keyword evidence="3" id="KW-1185">Reference proteome</keyword>
<gene>
    <name evidence="2" type="ORF">N1032_21355</name>
</gene>
<dbReference type="Proteomes" id="UP001165586">
    <property type="component" value="Unassembled WGS sequence"/>
</dbReference>
<feature type="transmembrane region" description="Helical" evidence="1">
    <location>
        <begin position="178"/>
        <end position="199"/>
    </location>
</feature>
<reference evidence="2" key="1">
    <citation type="submission" date="2022-08" db="EMBL/GenBank/DDBJ databases">
        <authorList>
            <person name="Deng Y."/>
            <person name="Han X.-F."/>
            <person name="Zhang Y.-Q."/>
        </authorList>
    </citation>
    <scope>NUCLEOTIDE SEQUENCE</scope>
    <source>
        <strain evidence="2">CPCC 203386</strain>
    </source>
</reference>
<feature type="transmembrane region" description="Helical" evidence="1">
    <location>
        <begin position="47"/>
        <end position="67"/>
    </location>
</feature>
<comment type="caution">
    <text evidence="2">The sequence shown here is derived from an EMBL/GenBank/DDBJ whole genome shotgun (WGS) entry which is preliminary data.</text>
</comment>
<accession>A0ABT2H8K2</accession>
<dbReference type="RefSeq" id="WP_259542166.1">
    <property type="nucleotide sequence ID" value="NZ_JANLCJ010000014.1"/>
</dbReference>